<comment type="similarity">
    <text evidence="3 6">Belongs to the RecX family.</text>
</comment>
<comment type="caution">
    <text evidence="10">The sequence shown here is derived from an EMBL/GenBank/DDBJ whole genome shotgun (WGS) entry which is preliminary data.</text>
</comment>
<dbReference type="Pfam" id="PF21982">
    <property type="entry name" value="RecX_HTH1"/>
    <property type="match status" value="1"/>
</dbReference>
<dbReference type="HAMAP" id="MF_01114">
    <property type="entry name" value="RecX"/>
    <property type="match status" value="1"/>
</dbReference>
<dbReference type="Gene3D" id="1.10.10.10">
    <property type="entry name" value="Winged helix-like DNA-binding domain superfamily/Winged helix DNA-binding domain"/>
    <property type="match status" value="4"/>
</dbReference>
<dbReference type="PANTHER" id="PTHR33602:SF1">
    <property type="entry name" value="REGULATORY PROTEIN RECX FAMILY PROTEIN"/>
    <property type="match status" value="1"/>
</dbReference>
<dbReference type="Pfam" id="PF21981">
    <property type="entry name" value="RecX_HTH3"/>
    <property type="match status" value="2"/>
</dbReference>
<gene>
    <name evidence="6 10" type="primary">recX</name>
    <name evidence="10" type="ORF">AALT52_08805</name>
</gene>
<dbReference type="InterPro" id="IPR053926">
    <property type="entry name" value="RecX_HTH_1st"/>
</dbReference>
<evidence type="ECO:0000256" key="4">
    <source>
        <dbReference type="ARBA" id="ARBA00018111"/>
    </source>
</evidence>
<dbReference type="InterPro" id="IPR003783">
    <property type="entry name" value="Regulatory_RecX"/>
</dbReference>
<comment type="subcellular location">
    <subcellularLocation>
        <location evidence="2 6">Cytoplasm</location>
    </subcellularLocation>
</comment>
<dbReference type="RefSeq" id="WP_369942948.1">
    <property type="nucleotide sequence ID" value="NZ_JBCLUF010000037.1"/>
</dbReference>
<dbReference type="InterPro" id="IPR053924">
    <property type="entry name" value="RecX_HTH_2nd"/>
</dbReference>
<evidence type="ECO:0000256" key="5">
    <source>
        <dbReference type="ARBA" id="ARBA00022490"/>
    </source>
</evidence>
<comment type="function">
    <text evidence="1 6">Modulates RecA activity.</text>
</comment>
<evidence type="ECO:0000313" key="10">
    <source>
        <dbReference type="EMBL" id="MEY8662987.1"/>
    </source>
</evidence>
<protein>
    <recommendedName>
        <fullName evidence="4 6">Regulatory protein RecX</fullName>
    </recommendedName>
</protein>
<dbReference type="NCBIfam" id="NF010733">
    <property type="entry name" value="PRK14135.1"/>
    <property type="match status" value="1"/>
</dbReference>
<dbReference type="Proteomes" id="UP001565236">
    <property type="component" value="Unassembled WGS sequence"/>
</dbReference>
<sequence>MPKKITSIAVQKKAGRFNVFLDGHYAFPVSENTLIKYRLAKGMEISDNLIEVLKKEDQYQKAYNKALDYLSYQLRTVKELEIYLKKLEISDYDIERVIVTLTEARYLDDLNYAKSYVRTSAKTTDKGPVVITQKLKQKGVASDLIETALLEFDFEQQVANALKVAQKTVAKNHKLSFQALKNKLYQILLAKGYPTQVSESALTELDLELDEDSEWETLVTQGEKLWPRYQHLVEPKRSLKLKQALYRKGFSLSLIDEYLATLEFEE</sequence>
<reference evidence="10 11" key="1">
    <citation type="submission" date="2024-03" db="EMBL/GenBank/DDBJ databases">
        <title>Mouse gut bacterial collection (mGBC) of GemPharmatech.</title>
        <authorList>
            <person name="He Y."/>
            <person name="Dong L."/>
            <person name="Wu D."/>
            <person name="Gao X."/>
            <person name="Lin Z."/>
        </authorList>
    </citation>
    <scope>NUCLEOTIDE SEQUENCE [LARGE SCALE GENOMIC DNA]</scope>
    <source>
        <strain evidence="10 11">15-30</strain>
    </source>
</reference>
<evidence type="ECO:0000256" key="3">
    <source>
        <dbReference type="ARBA" id="ARBA00009695"/>
    </source>
</evidence>
<dbReference type="InterPro" id="IPR053925">
    <property type="entry name" value="RecX_HTH_3rd"/>
</dbReference>
<evidence type="ECO:0000313" key="11">
    <source>
        <dbReference type="Proteomes" id="UP001565236"/>
    </source>
</evidence>
<evidence type="ECO:0000256" key="6">
    <source>
        <dbReference type="HAMAP-Rule" id="MF_01114"/>
    </source>
</evidence>
<feature type="domain" description="RecX first three-helical" evidence="9">
    <location>
        <begin position="62"/>
        <end position="98"/>
    </location>
</feature>
<evidence type="ECO:0000259" key="7">
    <source>
        <dbReference type="Pfam" id="PF02631"/>
    </source>
</evidence>
<dbReference type="Pfam" id="PF02631">
    <property type="entry name" value="RecX_HTH2"/>
    <property type="match status" value="1"/>
</dbReference>
<evidence type="ECO:0000259" key="9">
    <source>
        <dbReference type="Pfam" id="PF21982"/>
    </source>
</evidence>
<evidence type="ECO:0000256" key="1">
    <source>
        <dbReference type="ARBA" id="ARBA00003529"/>
    </source>
</evidence>
<dbReference type="PANTHER" id="PTHR33602">
    <property type="entry name" value="REGULATORY PROTEIN RECX FAMILY PROTEIN"/>
    <property type="match status" value="1"/>
</dbReference>
<keyword evidence="5 6" id="KW-0963">Cytoplasm</keyword>
<feature type="domain" description="RecX third three-helical" evidence="8">
    <location>
        <begin position="212"/>
        <end position="259"/>
    </location>
</feature>
<accession>A0ABV4DTA9</accession>
<keyword evidence="11" id="KW-1185">Reference proteome</keyword>
<evidence type="ECO:0000256" key="2">
    <source>
        <dbReference type="ARBA" id="ARBA00004496"/>
    </source>
</evidence>
<feature type="domain" description="RecX second three-helical" evidence="7">
    <location>
        <begin position="108"/>
        <end position="149"/>
    </location>
</feature>
<evidence type="ECO:0000259" key="8">
    <source>
        <dbReference type="Pfam" id="PF21981"/>
    </source>
</evidence>
<name>A0ABV4DTA9_9LACO</name>
<dbReference type="InterPro" id="IPR036388">
    <property type="entry name" value="WH-like_DNA-bd_sf"/>
</dbReference>
<organism evidence="10 11">
    <name type="scientific">Ligilactobacillus faecis</name>
    <dbReference type="NCBI Taxonomy" id="762833"/>
    <lineage>
        <taxon>Bacteria</taxon>
        <taxon>Bacillati</taxon>
        <taxon>Bacillota</taxon>
        <taxon>Bacilli</taxon>
        <taxon>Lactobacillales</taxon>
        <taxon>Lactobacillaceae</taxon>
        <taxon>Ligilactobacillus</taxon>
    </lineage>
</organism>
<dbReference type="EMBL" id="JBCLUF010000037">
    <property type="protein sequence ID" value="MEY8662987.1"/>
    <property type="molecule type" value="Genomic_DNA"/>
</dbReference>
<feature type="domain" description="RecX third three-helical" evidence="8">
    <location>
        <begin position="155"/>
        <end position="201"/>
    </location>
</feature>
<proteinExistence type="inferred from homology"/>